<protein>
    <submittedName>
        <fullName evidence="2">Uncharacterized protein</fullName>
    </submittedName>
</protein>
<dbReference type="EMBL" id="VIFY01000095">
    <property type="protein sequence ID" value="TQB70790.1"/>
    <property type="molecule type" value="Genomic_DNA"/>
</dbReference>
<name>A0A507QQR5_MONPU</name>
<evidence type="ECO:0000313" key="3">
    <source>
        <dbReference type="Proteomes" id="UP000319663"/>
    </source>
</evidence>
<dbReference type="STRING" id="5098.A0A507QQR5"/>
<organism evidence="2 3">
    <name type="scientific">Monascus purpureus</name>
    <name type="common">Red mold</name>
    <name type="synonym">Monascus anka</name>
    <dbReference type="NCBI Taxonomy" id="5098"/>
    <lineage>
        <taxon>Eukaryota</taxon>
        <taxon>Fungi</taxon>
        <taxon>Dikarya</taxon>
        <taxon>Ascomycota</taxon>
        <taxon>Pezizomycotina</taxon>
        <taxon>Eurotiomycetes</taxon>
        <taxon>Eurotiomycetidae</taxon>
        <taxon>Eurotiales</taxon>
        <taxon>Aspergillaceae</taxon>
        <taxon>Monascus</taxon>
    </lineage>
</organism>
<accession>A0A507QQR5</accession>
<gene>
    <name evidence="2" type="ORF">MPDQ_008078</name>
</gene>
<keyword evidence="3" id="KW-1185">Reference proteome</keyword>
<dbReference type="Proteomes" id="UP000319663">
    <property type="component" value="Unassembled WGS sequence"/>
</dbReference>
<evidence type="ECO:0000313" key="2">
    <source>
        <dbReference type="EMBL" id="TQB70790.1"/>
    </source>
</evidence>
<reference evidence="2 3" key="1">
    <citation type="submission" date="2019-06" db="EMBL/GenBank/DDBJ databases">
        <title>Wine fermentation using esterase from Monascus purpureus.</title>
        <authorList>
            <person name="Geng C."/>
            <person name="Zhang Y."/>
        </authorList>
    </citation>
    <scope>NUCLEOTIDE SEQUENCE [LARGE SCALE GENOMIC DNA]</scope>
    <source>
        <strain evidence="2">HQ1</strain>
    </source>
</reference>
<proteinExistence type="predicted"/>
<feature type="region of interest" description="Disordered" evidence="1">
    <location>
        <begin position="1"/>
        <end position="29"/>
    </location>
</feature>
<dbReference type="AlphaFoldDB" id="A0A507QQR5"/>
<sequence length="282" mass="30552">MAEKETIISGSHRPHNHAGHPTTSPAINPVNRGLNFPNDTSINYATPWGALPTGPGLLAPGHQGSVASAARDSAVGVRVIKGIKHPKFPPEDYLDAACVDNVYYDLGGFCCLPLSFLRGVKQEARYETVVINSPVYCAYLLRTFVLQVVSNGPSGVSASQHRALRADSIEFEPVSDENSASAALLDLEGDDLQHEERCLHVRSSNHHARAEFFFDLVADLFIHLHHSASFDGCASYMAHSLSPRPGCRSALYALQWSTGVTSTLQHFMPFGPLINTLSCFAV</sequence>
<evidence type="ECO:0000256" key="1">
    <source>
        <dbReference type="SAM" id="MobiDB-lite"/>
    </source>
</evidence>
<comment type="caution">
    <text evidence="2">The sequence shown here is derived from an EMBL/GenBank/DDBJ whole genome shotgun (WGS) entry which is preliminary data.</text>
</comment>